<evidence type="ECO:0000259" key="5">
    <source>
        <dbReference type="PROSITE" id="PS50977"/>
    </source>
</evidence>
<dbReference type="InterPro" id="IPR009057">
    <property type="entry name" value="Homeodomain-like_sf"/>
</dbReference>
<evidence type="ECO:0000256" key="1">
    <source>
        <dbReference type="ARBA" id="ARBA00023015"/>
    </source>
</evidence>
<dbReference type="InterPro" id="IPR001647">
    <property type="entry name" value="HTH_TetR"/>
</dbReference>
<sequence length="229" mass="24709">MPDERAPQQERSLARRAAILESAASVFDRVGYGSASLSQIATEAGLGQGLLYFYFRTKEAMALAVIQAQNERTFAVMGEHADPHSPLSTLVRASRGIGELLLSDAVVRAGIRLSLEQGVFAEPTSDFYDQWIQGVVDAFTAARDVGEINEVVAPERLGANVVAYFTGVQLVSNVRTGRQDLMGALDTMWSVLVEALATPENKDRLREVVGNTFGDPANHWAPVASDAVT</sequence>
<evidence type="ECO:0000256" key="2">
    <source>
        <dbReference type="ARBA" id="ARBA00023125"/>
    </source>
</evidence>
<dbReference type="InterPro" id="IPR036271">
    <property type="entry name" value="Tet_transcr_reg_TetR-rel_C_sf"/>
</dbReference>
<evidence type="ECO:0000256" key="3">
    <source>
        <dbReference type="ARBA" id="ARBA00023163"/>
    </source>
</evidence>
<proteinExistence type="predicted"/>
<dbReference type="EMBL" id="JAUCMM010000002">
    <property type="protein sequence ID" value="MDM7887696.1"/>
    <property type="molecule type" value="Genomic_DNA"/>
</dbReference>
<dbReference type="InterPro" id="IPR050109">
    <property type="entry name" value="HTH-type_TetR-like_transc_reg"/>
</dbReference>
<dbReference type="Gene3D" id="1.10.357.10">
    <property type="entry name" value="Tetracycline Repressor, domain 2"/>
    <property type="match status" value="1"/>
</dbReference>
<dbReference type="Pfam" id="PF00440">
    <property type="entry name" value="TetR_N"/>
    <property type="match status" value="1"/>
</dbReference>
<dbReference type="Proteomes" id="UP001235720">
    <property type="component" value="Unassembled WGS sequence"/>
</dbReference>
<dbReference type="PANTHER" id="PTHR30055:SF234">
    <property type="entry name" value="HTH-TYPE TRANSCRIPTIONAL REGULATOR BETI"/>
    <property type="match status" value="1"/>
</dbReference>
<accession>A0ABT7TDP1</accession>
<evidence type="ECO:0000313" key="7">
    <source>
        <dbReference type="Proteomes" id="UP001235720"/>
    </source>
</evidence>
<dbReference type="Pfam" id="PF21935">
    <property type="entry name" value="TetR_C_45"/>
    <property type="match status" value="1"/>
</dbReference>
<keyword evidence="3" id="KW-0804">Transcription</keyword>
<dbReference type="InterPro" id="IPR054126">
    <property type="entry name" value="CprB_TetR_C"/>
</dbReference>
<keyword evidence="1" id="KW-0805">Transcription regulation</keyword>
<dbReference type="RefSeq" id="WP_289469411.1">
    <property type="nucleotide sequence ID" value="NZ_JAUCMM010000002.1"/>
</dbReference>
<comment type="caution">
    <text evidence="6">The sequence shown here is derived from an EMBL/GenBank/DDBJ whole genome shotgun (WGS) entry which is preliminary data.</text>
</comment>
<gene>
    <name evidence="6" type="ORF">QUG98_04435</name>
</gene>
<protein>
    <submittedName>
        <fullName evidence="6">ScbR family autoregulator-binding transcription factor</fullName>
    </submittedName>
</protein>
<keyword evidence="7" id="KW-1185">Reference proteome</keyword>
<organism evidence="6 7">
    <name type="scientific">Curtobacterium subtropicum</name>
    <dbReference type="NCBI Taxonomy" id="3055138"/>
    <lineage>
        <taxon>Bacteria</taxon>
        <taxon>Bacillati</taxon>
        <taxon>Actinomycetota</taxon>
        <taxon>Actinomycetes</taxon>
        <taxon>Micrococcales</taxon>
        <taxon>Microbacteriaceae</taxon>
        <taxon>Curtobacterium</taxon>
    </lineage>
</organism>
<evidence type="ECO:0000256" key="4">
    <source>
        <dbReference type="PROSITE-ProRule" id="PRU00335"/>
    </source>
</evidence>
<dbReference type="PROSITE" id="PS01081">
    <property type="entry name" value="HTH_TETR_1"/>
    <property type="match status" value="1"/>
</dbReference>
<dbReference type="PANTHER" id="PTHR30055">
    <property type="entry name" value="HTH-TYPE TRANSCRIPTIONAL REGULATOR RUTR"/>
    <property type="match status" value="1"/>
</dbReference>
<dbReference type="SUPFAM" id="SSF48498">
    <property type="entry name" value="Tetracyclin repressor-like, C-terminal domain"/>
    <property type="match status" value="1"/>
</dbReference>
<dbReference type="PRINTS" id="PR00455">
    <property type="entry name" value="HTHTETR"/>
</dbReference>
<dbReference type="InterPro" id="IPR047923">
    <property type="entry name" value="ArpA-like"/>
</dbReference>
<dbReference type="InterPro" id="IPR023772">
    <property type="entry name" value="DNA-bd_HTH_TetR-type_CS"/>
</dbReference>
<reference evidence="6 7" key="1">
    <citation type="submission" date="2023-06" db="EMBL/GenBank/DDBJ databases">
        <authorList>
            <person name="Feng G."/>
            <person name="Li J."/>
            <person name="Zhu H."/>
        </authorList>
    </citation>
    <scope>NUCLEOTIDE SEQUENCE [LARGE SCALE GENOMIC DNA]</scope>
    <source>
        <strain evidence="6 7">RHCJP20</strain>
    </source>
</reference>
<evidence type="ECO:0000313" key="6">
    <source>
        <dbReference type="EMBL" id="MDM7887696.1"/>
    </source>
</evidence>
<dbReference type="NCBIfam" id="NF041196">
    <property type="entry name" value="ScbR_bind_reg"/>
    <property type="match status" value="1"/>
</dbReference>
<feature type="domain" description="HTH tetR-type" evidence="5">
    <location>
        <begin position="13"/>
        <end position="73"/>
    </location>
</feature>
<keyword evidence="2 4" id="KW-0238">DNA-binding</keyword>
<dbReference type="PROSITE" id="PS50977">
    <property type="entry name" value="HTH_TETR_2"/>
    <property type="match status" value="1"/>
</dbReference>
<feature type="DNA-binding region" description="H-T-H motif" evidence="4">
    <location>
        <begin position="36"/>
        <end position="55"/>
    </location>
</feature>
<dbReference type="SUPFAM" id="SSF46689">
    <property type="entry name" value="Homeodomain-like"/>
    <property type="match status" value="1"/>
</dbReference>
<name>A0ABT7TDP1_9MICO</name>